<sequence length="322" mass="35904">MSAPVKLVYGAAMFSPDPATGSVQHVVDKLDLIKKSGVDELDTAQIYGESEATLGKANVASKNFQIATKHGSGFAKGTALTENIVKHGDFAKENLGPIDIYYLHAPDPSIPLETQLEGIQKVFEKGIFKRFGLSNYLPEDVQRVYDITTEKGWVKPTVFQGNYNPFARRQETTTFPVLRKLGISFYAYSPLAGGLLAKTREQLEVAAGRWEPGSNLGEMYRTMYDKEELRNALDDWAKVAEKEGIPLGELGYRWTRYHSALDSKYGDAVIFGAYSPERLIQTVDWLNKGPLSDEAVKGIEAIWEHIKDVAPLDNYHSYSKDK</sequence>
<comment type="caution">
    <text evidence="3">The sequence shown here is derived from an EMBL/GenBank/DDBJ whole genome shotgun (WGS) entry which is preliminary data.</text>
</comment>
<protein>
    <recommendedName>
        <fullName evidence="2">NADP-dependent oxidoreductase domain-containing protein</fullName>
    </recommendedName>
</protein>
<evidence type="ECO:0000313" key="4">
    <source>
        <dbReference type="Proteomes" id="UP001365542"/>
    </source>
</evidence>
<keyword evidence="4" id="KW-1185">Reference proteome</keyword>
<dbReference type="AlphaFoldDB" id="A0AAV9X2I3"/>
<dbReference type="Gene3D" id="3.20.20.100">
    <property type="entry name" value="NADP-dependent oxidoreductase domain"/>
    <property type="match status" value="1"/>
</dbReference>
<dbReference type="InterPro" id="IPR023210">
    <property type="entry name" value="NADP_OxRdtase_dom"/>
</dbReference>
<dbReference type="PANTHER" id="PTHR43364">
    <property type="entry name" value="NADH-SPECIFIC METHYLGLYOXAL REDUCTASE-RELATED"/>
    <property type="match status" value="1"/>
</dbReference>
<keyword evidence="1" id="KW-0560">Oxidoreductase</keyword>
<evidence type="ECO:0000256" key="1">
    <source>
        <dbReference type="ARBA" id="ARBA00023002"/>
    </source>
</evidence>
<dbReference type="Pfam" id="PF00248">
    <property type="entry name" value="Aldo_ket_red"/>
    <property type="match status" value="1"/>
</dbReference>
<dbReference type="InterPro" id="IPR050523">
    <property type="entry name" value="AKR_Detox_Biosynth"/>
</dbReference>
<gene>
    <name evidence="3" type="ORF">TWF694_002878</name>
</gene>
<dbReference type="PANTHER" id="PTHR43364:SF4">
    <property type="entry name" value="NAD(P)-LINKED OXIDOREDUCTASE SUPERFAMILY PROTEIN"/>
    <property type="match status" value="1"/>
</dbReference>
<reference evidence="3 4" key="1">
    <citation type="submission" date="2019-10" db="EMBL/GenBank/DDBJ databases">
        <authorList>
            <person name="Palmer J.M."/>
        </authorList>
    </citation>
    <scope>NUCLEOTIDE SEQUENCE [LARGE SCALE GENOMIC DNA]</scope>
    <source>
        <strain evidence="3 4">TWF694</strain>
    </source>
</reference>
<accession>A0AAV9X2I3</accession>
<name>A0AAV9X2I3_9PEZI</name>
<dbReference type="CDD" id="cd19075">
    <property type="entry name" value="AKR_AKR7A1-5"/>
    <property type="match status" value="1"/>
</dbReference>
<evidence type="ECO:0000259" key="2">
    <source>
        <dbReference type="Pfam" id="PF00248"/>
    </source>
</evidence>
<organism evidence="3 4">
    <name type="scientific">Orbilia ellipsospora</name>
    <dbReference type="NCBI Taxonomy" id="2528407"/>
    <lineage>
        <taxon>Eukaryota</taxon>
        <taxon>Fungi</taxon>
        <taxon>Dikarya</taxon>
        <taxon>Ascomycota</taxon>
        <taxon>Pezizomycotina</taxon>
        <taxon>Orbiliomycetes</taxon>
        <taxon>Orbiliales</taxon>
        <taxon>Orbiliaceae</taxon>
        <taxon>Orbilia</taxon>
    </lineage>
</organism>
<dbReference type="SUPFAM" id="SSF51430">
    <property type="entry name" value="NAD(P)-linked oxidoreductase"/>
    <property type="match status" value="1"/>
</dbReference>
<evidence type="ECO:0000313" key="3">
    <source>
        <dbReference type="EMBL" id="KAK6531702.1"/>
    </source>
</evidence>
<proteinExistence type="predicted"/>
<dbReference type="InterPro" id="IPR036812">
    <property type="entry name" value="NAD(P)_OxRdtase_dom_sf"/>
</dbReference>
<dbReference type="EMBL" id="JAVHJO010000012">
    <property type="protein sequence ID" value="KAK6531702.1"/>
    <property type="molecule type" value="Genomic_DNA"/>
</dbReference>
<feature type="domain" description="NADP-dependent oxidoreductase" evidence="2">
    <location>
        <begin position="6"/>
        <end position="304"/>
    </location>
</feature>
<dbReference type="Proteomes" id="UP001365542">
    <property type="component" value="Unassembled WGS sequence"/>
</dbReference>
<dbReference type="GO" id="GO:0016491">
    <property type="term" value="F:oxidoreductase activity"/>
    <property type="evidence" value="ECO:0007669"/>
    <property type="project" value="UniProtKB-KW"/>
</dbReference>